<evidence type="ECO:0000256" key="2">
    <source>
        <dbReference type="ARBA" id="ARBA00023002"/>
    </source>
</evidence>
<name>A0A428V085_9HYPO</name>
<dbReference type="SUPFAM" id="SSF51735">
    <property type="entry name" value="NAD(P)-binding Rossmann-fold domains"/>
    <property type="match status" value="1"/>
</dbReference>
<dbReference type="CDD" id="cd05259">
    <property type="entry name" value="PCBER_SDR_a"/>
    <property type="match status" value="1"/>
</dbReference>
<evidence type="ECO:0000313" key="4">
    <source>
        <dbReference type="EMBL" id="RSM19963.1"/>
    </source>
</evidence>
<dbReference type="PANTHER" id="PTHR47706">
    <property type="entry name" value="NMRA-LIKE FAMILY PROTEIN"/>
    <property type="match status" value="1"/>
</dbReference>
<dbReference type="PANTHER" id="PTHR47706:SF9">
    <property type="entry name" value="NMRA-LIKE DOMAIN-CONTAINING PROTEIN-RELATED"/>
    <property type="match status" value="1"/>
</dbReference>
<keyword evidence="1" id="KW-0521">NADP</keyword>
<gene>
    <name evidence="4" type="ORF">CDV31_001323</name>
</gene>
<organism evidence="4 5">
    <name type="scientific">Fusarium ambrosium</name>
    <dbReference type="NCBI Taxonomy" id="131363"/>
    <lineage>
        <taxon>Eukaryota</taxon>
        <taxon>Fungi</taxon>
        <taxon>Dikarya</taxon>
        <taxon>Ascomycota</taxon>
        <taxon>Pezizomycotina</taxon>
        <taxon>Sordariomycetes</taxon>
        <taxon>Hypocreomycetidae</taxon>
        <taxon>Hypocreales</taxon>
        <taxon>Nectriaceae</taxon>
        <taxon>Fusarium</taxon>
        <taxon>Fusarium solani species complex</taxon>
    </lineage>
</organism>
<dbReference type="Gene3D" id="3.40.50.720">
    <property type="entry name" value="NAD(P)-binding Rossmann-like Domain"/>
    <property type="match status" value="1"/>
</dbReference>
<dbReference type="Pfam" id="PF05368">
    <property type="entry name" value="NmrA"/>
    <property type="match status" value="1"/>
</dbReference>
<dbReference type="InterPro" id="IPR051609">
    <property type="entry name" value="NmrA/Isoflavone_reductase-like"/>
</dbReference>
<evidence type="ECO:0000313" key="5">
    <source>
        <dbReference type="Proteomes" id="UP000288429"/>
    </source>
</evidence>
<dbReference type="EMBL" id="NIZV01000009">
    <property type="protein sequence ID" value="RSM19963.1"/>
    <property type="molecule type" value="Genomic_DNA"/>
</dbReference>
<accession>A0A428V085</accession>
<keyword evidence="2" id="KW-0560">Oxidoreductase</keyword>
<protein>
    <recommendedName>
        <fullName evidence="3">NmrA-like domain-containing protein</fullName>
    </recommendedName>
</protein>
<sequence>MDEAIRLAKQMRLHDEKSYDGLDPIEAKLCRNAFWFLFTASRSASVVDEGKQALAEFHMPGHLTTVFCPDSSQLLDQSRPENKDQFEDNLMTGFQRCHDVWRLGFSFLHDLDLFLATSCRITGGKLDDAQKKSLTESYLKFSSVLDDLPNYLQSPTIYDSREASLRASGVTGSSITNALLEDPDKFEVTALARPESVDKPEYIKHAENGVIITPVELKSSDLLVQALVGMDVVISCMTLQQFDQEMALIEAAHAAGVGRYVPSWFGPCCPPRGVMLLRDMKEDLLDHIKRLYLPYTAIDVGWWYQLSLPPLPSGKLDIKAEYSTTKIIGDGNTPWAVTDNRDIGKYVSRIIADPRTLNKTVFLHGEVHTQNELWEILEKTSGESIPREYVSKEDLLKIMTEAQAEISKGDMGRPAMASLGMAQYKYMLGIRGDNTLKHARYLGYLNAKELYPDVIVTPFQKYVEDVFHGRVKAA</sequence>
<dbReference type="GO" id="GO:0016491">
    <property type="term" value="F:oxidoreductase activity"/>
    <property type="evidence" value="ECO:0007669"/>
    <property type="project" value="UniProtKB-KW"/>
</dbReference>
<dbReference type="InterPro" id="IPR045312">
    <property type="entry name" value="PCBER-like"/>
</dbReference>
<keyword evidence="5" id="KW-1185">Reference proteome</keyword>
<evidence type="ECO:0000256" key="1">
    <source>
        <dbReference type="ARBA" id="ARBA00022857"/>
    </source>
</evidence>
<dbReference type="AlphaFoldDB" id="A0A428V085"/>
<evidence type="ECO:0000259" key="3">
    <source>
        <dbReference type="Pfam" id="PF05368"/>
    </source>
</evidence>
<dbReference type="CDD" id="cd12148">
    <property type="entry name" value="fungal_TF_MHR"/>
    <property type="match status" value="1"/>
</dbReference>
<dbReference type="Proteomes" id="UP000288429">
    <property type="component" value="Unassembled WGS sequence"/>
</dbReference>
<dbReference type="InterPro" id="IPR008030">
    <property type="entry name" value="NmrA-like"/>
</dbReference>
<reference evidence="4 5" key="1">
    <citation type="submission" date="2017-06" db="EMBL/GenBank/DDBJ databases">
        <title>Cmopartive genomic analysis of Ambrosia Fusariam Clade fungi.</title>
        <authorList>
            <person name="Stajich J.E."/>
            <person name="Carrillo J."/>
            <person name="Kijimoto T."/>
            <person name="Eskalen A."/>
            <person name="O'Donnell K."/>
            <person name="Kasson M."/>
        </authorList>
    </citation>
    <scope>NUCLEOTIDE SEQUENCE [LARGE SCALE GENOMIC DNA]</scope>
    <source>
        <strain evidence="4 5">NRRL 20438</strain>
    </source>
</reference>
<dbReference type="Gene3D" id="3.90.25.10">
    <property type="entry name" value="UDP-galactose 4-epimerase, domain 1"/>
    <property type="match status" value="1"/>
</dbReference>
<feature type="domain" description="NmrA-like" evidence="3">
    <location>
        <begin position="167"/>
        <end position="401"/>
    </location>
</feature>
<dbReference type="InterPro" id="IPR036291">
    <property type="entry name" value="NAD(P)-bd_dom_sf"/>
</dbReference>
<proteinExistence type="predicted"/>
<comment type="caution">
    <text evidence="4">The sequence shown here is derived from an EMBL/GenBank/DDBJ whole genome shotgun (WGS) entry which is preliminary data.</text>
</comment>